<dbReference type="EMBL" id="CP047230">
    <property type="protein sequence ID" value="QHG10885.1"/>
    <property type="molecule type" value="Genomic_DNA"/>
</dbReference>
<feature type="compositionally biased region" description="Polar residues" evidence="1">
    <location>
        <begin position="1"/>
        <end position="18"/>
    </location>
</feature>
<sequence length="52" mass="5977">MSQDLKNNHSSNSSNEQPTPKKFSLENLANFSKILANVVSIVFHCWKMIFNH</sequence>
<evidence type="ECO:0000256" key="1">
    <source>
        <dbReference type="SAM" id="MobiDB-lite"/>
    </source>
</evidence>
<accession>A0A6P1KR41</accession>
<dbReference type="AlphaFoldDB" id="A0A6P1KR41"/>
<protein>
    <submittedName>
        <fullName evidence="2">Uncharacterized protein</fullName>
    </submittedName>
</protein>
<evidence type="ECO:0000313" key="2">
    <source>
        <dbReference type="EMBL" id="QHG10885.1"/>
    </source>
</evidence>
<geneLocation type="plasmid" evidence="2">
    <name>p4</name>
</geneLocation>
<feature type="region of interest" description="Disordered" evidence="1">
    <location>
        <begin position="1"/>
        <end position="21"/>
    </location>
</feature>
<proteinExistence type="predicted"/>
<organism evidence="2">
    <name type="scientific">Faucicola osloensis</name>
    <name type="common">Moraxella osloensis</name>
    <dbReference type="NCBI Taxonomy" id="34062"/>
    <lineage>
        <taxon>Bacteria</taxon>
        <taxon>Pseudomonadati</taxon>
        <taxon>Pseudomonadota</taxon>
        <taxon>Gammaproteobacteria</taxon>
        <taxon>Moraxellales</taxon>
        <taxon>Moraxellaceae</taxon>
        <taxon>Faucicola</taxon>
    </lineage>
</organism>
<gene>
    <name evidence="2" type="ORF">GSF12_12890</name>
</gene>
<keyword evidence="2" id="KW-0614">Plasmid</keyword>
<reference evidence="2" key="1">
    <citation type="journal article" date="2020" name="Microbiol. Resour. Announc.">
        <title>Complete Genome Sequence of Moraxella osloensis Strain YV1, Isolated from an Australian Wastewater Treatment Plant.</title>
        <authorList>
            <person name="Batinovic S."/>
            <person name="Rice D.T.F."/>
            <person name="Seviour R.J."/>
            <person name="Petrovski S."/>
        </authorList>
    </citation>
    <scope>NUCLEOTIDE SEQUENCE</scope>
    <source>
        <strain evidence="2">YV1</strain>
    </source>
</reference>
<name>A0A6P1KR41_FAUOS</name>